<dbReference type="Pfam" id="PF02469">
    <property type="entry name" value="Fasciclin"/>
    <property type="match status" value="2"/>
</dbReference>
<reference evidence="2 3" key="1">
    <citation type="submission" date="2024-06" db="EMBL/GenBank/DDBJ databases">
        <title>Flavobacterium spp. isolated from glacier.</title>
        <authorList>
            <person name="Han D."/>
        </authorList>
    </citation>
    <scope>NUCLEOTIDE SEQUENCE [LARGE SCALE GENOMIC DNA]</scope>
    <source>
        <strain evidence="2 3">ZS1P70</strain>
    </source>
</reference>
<name>A0ABW6I1L7_9FLAO</name>
<dbReference type="PROSITE" id="PS51257">
    <property type="entry name" value="PROKAR_LIPOPROTEIN"/>
    <property type="match status" value="1"/>
</dbReference>
<dbReference type="Gene3D" id="2.30.180.10">
    <property type="entry name" value="FAS1 domain"/>
    <property type="match status" value="2"/>
</dbReference>
<dbReference type="Proteomes" id="UP001600107">
    <property type="component" value="Unassembled WGS sequence"/>
</dbReference>
<feature type="domain" description="FAS1" evidence="1">
    <location>
        <begin position="34"/>
        <end position="186"/>
    </location>
</feature>
<comment type="caution">
    <text evidence="2">The sequence shown here is derived from an EMBL/GenBank/DDBJ whole genome shotgun (WGS) entry which is preliminary data.</text>
</comment>
<dbReference type="SUPFAM" id="SSF82153">
    <property type="entry name" value="FAS1 domain"/>
    <property type="match status" value="2"/>
</dbReference>
<evidence type="ECO:0000259" key="1">
    <source>
        <dbReference type="PROSITE" id="PS50213"/>
    </source>
</evidence>
<sequence>MKIKNQILYFFTVLSVALMTFSCTDDTKEVVKLKSIVEIAQADPANFSILVDALKKTGLDVTLSNPGSYTVFAPTNAAFTAAGITSASINAMVLPADIANLKLVLQNHVIGIGTRSADLVAAGTFKTFAFIKTTATATTGANLNLFISKSGTDIILNAGATNGGAKVTTADVDASNGILYTIDGVLKLPTIVNQIVSNPSLSSLLGVVTSTPQASILAILNAATGTAAVTVYAPNNDAFTAAKGTGGYLVGKTDAQITNILKYHLENGNKTASSATSFTSSTATADVSVTTLYTPNKFTILLGTVKIKDIVATSNGTIKVINIQGTNGVIQIIDKVLQPFL</sequence>
<dbReference type="SMART" id="SM00554">
    <property type="entry name" value="FAS1"/>
    <property type="match status" value="2"/>
</dbReference>
<dbReference type="InterPro" id="IPR036378">
    <property type="entry name" value="FAS1_dom_sf"/>
</dbReference>
<dbReference type="InterPro" id="IPR000782">
    <property type="entry name" value="FAS1_domain"/>
</dbReference>
<dbReference type="EMBL" id="JBHZPY010000001">
    <property type="protein sequence ID" value="MFE3869685.1"/>
    <property type="molecule type" value="Genomic_DNA"/>
</dbReference>
<evidence type="ECO:0000313" key="2">
    <source>
        <dbReference type="EMBL" id="MFE3869685.1"/>
    </source>
</evidence>
<dbReference type="InterPro" id="IPR050904">
    <property type="entry name" value="Adhesion/Biosynth-related"/>
</dbReference>
<proteinExistence type="predicted"/>
<gene>
    <name evidence="2" type="ORF">ACFX5F_00430</name>
</gene>
<accession>A0ABW6I1L7</accession>
<dbReference type="PANTHER" id="PTHR10900:SF77">
    <property type="entry name" value="FI19380P1"/>
    <property type="match status" value="1"/>
</dbReference>
<dbReference type="PANTHER" id="PTHR10900">
    <property type="entry name" value="PERIOSTIN-RELATED"/>
    <property type="match status" value="1"/>
</dbReference>
<organism evidence="2 3">
    <name type="scientific">Flavobacterium zhoui</name>
    <dbReference type="NCBI Taxonomy" id="3230414"/>
    <lineage>
        <taxon>Bacteria</taxon>
        <taxon>Pseudomonadati</taxon>
        <taxon>Bacteroidota</taxon>
        <taxon>Flavobacteriia</taxon>
        <taxon>Flavobacteriales</taxon>
        <taxon>Flavobacteriaceae</taxon>
        <taxon>Flavobacterium</taxon>
    </lineage>
</organism>
<keyword evidence="3" id="KW-1185">Reference proteome</keyword>
<feature type="domain" description="FAS1" evidence="1">
    <location>
        <begin position="188"/>
        <end position="337"/>
    </location>
</feature>
<dbReference type="PROSITE" id="PS50213">
    <property type="entry name" value="FAS1"/>
    <property type="match status" value="2"/>
</dbReference>
<protein>
    <submittedName>
        <fullName evidence="2">Fasciclin domain-containing protein</fullName>
    </submittedName>
</protein>
<evidence type="ECO:0000313" key="3">
    <source>
        <dbReference type="Proteomes" id="UP001600107"/>
    </source>
</evidence>
<dbReference type="RefSeq" id="WP_379848863.1">
    <property type="nucleotide sequence ID" value="NZ_JBHZPY010000001.1"/>
</dbReference>